<accession>A0A0A9E3H0</accession>
<feature type="region of interest" description="Disordered" evidence="1">
    <location>
        <begin position="76"/>
        <end position="99"/>
    </location>
</feature>
<proteinExistence type="predicted"/>
<dbReference type="AlphaFoldDB" id="A0A0A9E3H0"/>
<organism evidence="2">
    <name type="scientific">Arundo donax</name>
    <name type="common">Giant reed</name>
    <name type="synonym">Donax arundinaceus</name>
    <dbReference type="NCBI Taxonomy" id="35708"/>
    <lineage>
        <taxon>Eukaryota</taxon>
        <taxon>Viridiplantae</taxon>
        <taxon>Streptophyta</taxon>
        <taxon>Embryophyta</taxon>
        <taxon>Tracheophyta</taxon>
        <taxon>Spermatophyta</taxon>
        <taxon>Magnoliopsida</taxon>
        <taxon>Liliopsida</taxon>
        <taxon>Poales</taxon>
        <taxon>Poaceae</taxon>
        <taxon>PACMAD clade</taxon>
        <taxon>Arundinoideae</taxon>
        <taxon>Arundineae</taxon>
        <taxon>Arundo</taxon>
    </lineage>
</organism>
<name>A0A0A9E3H0_ARUDO</name>
<evidence type="ECO:0000256" key="1">
    <source>
        <dbReference type="SAM" id="MobiDB-lite"/>
    </source>
</evidence>
<reference evidence="2" key="2">
    <citation type="journal article" date="2015" name="Data Brief">
        <title>Shoot transcriptome of the giant reed, Arundo donax.</title>
        <authorList>
            <person name="Barrero R.A."/>
            <person name="Guerrero F.D."/>
            <person name="Moolhuijzen P."/>
            <person name="Goolsby J.A."/>
            <person name="Tidwell J."/>
            <person name="Bellgard S.E."/>
            <person name="Bellgard M.I."/>
        </authorList>
    </citation>
    <scope>NUCLEOTIDE SEQUENCE</scope>
    <source>
        <tissue evidence="2">Shoot tissue taken approximately 20 cm above the soil surface</tissue>
    </source>
</reference>
<evidence type="ECO:0000313" key="2">
    <source>
        <dbReference type="EMBL" id="JAD93563.1"/>
    </source>
</evidence>
<sequence length="99" mass="10996">METICFLMRSSRSNSEISPSCKSESHRTVSAESFSGPVPHLIAMDNPKIGTKYLLTMTDKGCDKIFDVQFRSAASPMRTRNDRSHGQQCSTKFFGSADL</sequence>
<protein>
    <submittedName>
        <fullName evidence="2">Uncharacterized protein</fullName>
    </submittedName>
</protein>
<reference evidence="2" key="1">
    <citation type="submission" date="2014-09" db="EMBL/GenBank/DDBJ databases">
        <authorList>
            <person name="Magalhaes I.L.F."/>
            <person name="Oliveira U."/>
            <person name="Santos F.R."/>
            <person name="Vidigal T.H.D.A."/>
            <person name="Brescovit A.D."/>
            <person name="Santos A.J."/>
        </authorList>
    </citation>
    <scope>NUCLEOTIDE SEQUENCE</scope>
    <source>
        <tissue evidence="2">Shoot tissue taken approximately 20 cm above the soil surface</tissue>
    </source>
</reference>
<dbReference type="EMBL" id="GBRH01204332">
    <property type="protein sequence ID" value="JAD93563.1"/>
    <property type="molecule type" value="Transcribed_RNA"/>
</dbReference>